<gene>
    <name evidence="6" type="ORF">UFOPK2683_01082</name>
    <name evidence="7" type="ORF">UFOPK3605_00081</name>
    <name evidence="8" type="ORF">UFOPK3897_00085</name>
    <name evidence="9" type="ORF">UFOPK4121_00074</name>
</gene>
<evidence type="ECO:0000313" key="8">
    <source>
        <dbReference type="EMBL" id="CAB4968321.1"/>
    </source>
</evidence>
<dbReference type="InterPro" id="IPR011251">
    <property type="entry name" value="Luciferase-like_dom"/>
</dbReference>
<dbReference type="AlphaFoldDB" id="A0A6J7QAW6"/>
<keyword evidence="4" id="KW-0503">Monooxygenase</keyword>
<dbReference type="PANTHER" id="PTHR42847">
    <property type="entry name" value="ALKANESULFONATE MONOOXYGENASE"/>
    <property type="match status" value="1"/>
</dbReference>
<reference evidence="9" key="1">
    <citation type="submission" date="2020-05" db="EMBL/GenBank/DDBJ databases">
        <authorList>
            <person name="Chiriac C."/>
            <person name="Salcher M."/>
            <person name="Ghai R."/>
            <person name="Kavagutti S V."/>
        </authorList>
    </citation>
    <scope>NUCLEOTIDE SEQUENCE</scope>
</reference>
<evidence type="ECO:0000313" key="7">
    <source>
        <dbReference type="EMBL" id="CAB4893951.1"/>
    </source>
</evidence>
<dbReference type="SUPFAM" id="SSF51679">
    <property type="entry name" value="Bacterial luciferase-like"/>
    <property type="match status" value="1"/>
</dbReference>
<dbReference type="InterPro" id="IPR036661">
    <property type="entry name" value="Luciferase-like_sf"/>
</dbReference>
<keyword evidence="3" id="KW-0560">Oxidoreductase</keyword>
<proteinExistence type="predicted"/>
<evidence type="ECO:0000259" key="5">
    <source>
        <dbReference type="Pfam" id="PF00296"/>
    </source>
</evidence>
<sequence>MEVGVALPQMVKDFDRDKFVNWCEGIDAGPFSSVSAGERITFHNLEGITACAAAAALTERVKVFANLIVMPWHTVPLITKQLIAIDVISNGRLEIGVGIGGRKQDYEALGVNFGHLHQRLDDSVIEMLHLWKGGAAGDGGVLGPPPPQAQPLVLAGAMGPKALARAAKWADGVSGFTITANAEEAEQLFLATSKAWANEGKTKPPRQVTGFFCALGPDAENRLRNFSYEYLEVFGPLFARSVAEEISAFTPERIGDALEAIAAAGGDECILVPGSADPKCLEELSALVADRGF</sequence>
<dbReference type="InterPro" id="IPR050172">
    <property type="entry name" value="SsuD_RutA_monooxygenase"/>
</dbReference>
<accession>A0A6J7QAW6</accession>
<organism evidence="9">
    <name type="scientific">freshwater metagenome</name>
    <dbReference type="NCBI Taxonomy" id="449393"/>
    <lineage>
        <taxon>unclassified sequences</taxon>
        <taxon>metagenomes</taxon>
        <taxon>ecological metagenomes</taxon>
    </lineage>
</organism>
<keyword evidence="2" id="KW-0288">FMN</keyword>
<dbReference type="GO" id="GO:0008726">
    <property type="term" value="F:alkanesulfonate monooxygenase activity"/>
    <property type="evidence" value="ECO:0007669"/>
    <property type="project" value="TreeGrafter"/>
</dbReference>
<keyword evidence="1" id="KW-0285">Flavoprotein</keyword>
<evidence type="ECO:0000256" key="3">
    <source>
        <dbReference type="ARBA" id="ARBA00023002"/>
    </source>
</evidence>
<dbReference type="Gene3D" id="3.20.20.30">
    <property type="entry name" value="Luciferase-like domain"/>
    <property type="match status" value="1"/>
</dbReference>
<evidence type="ECO:0000313" key="9">
    <source>
        <dbReference type="EMBL" id="CAB5011512.1"/>
    </source>
</evidence>
<dbReference type="EMBL" id="CAFBOF010000001">
    <property type="protein sequence ID" value="CAB4968321.1"/>
    <property type="molecule type" value="Genomic_DNA"/>
</dbReference>
<feature type="domain" description="Luciferase-like" evidence="5">
    <location>
        <begin position="15"/>
        <end position="286"/>
    </location>
</feature>
<dbReference type="EMBL" id="CAEZYK010000063">
    <property type="protein sequence ID" value="CAB4727712.1"/>
    <property type="molecule type" value="Genomic_DNA"/>
</dbReference>
<dbReference type="EMBL" id="CAFBMM010000001">
    <property type="protein sequence ID" value="CAB4893951.1"/>
    <property type="molecule type" value="Genomic_DNA"/>
</dbReference>
<evidence type="ECO:0000313" key="6">
    <source>
        <dbReference type="EMBL" id="CAB4727712.1"/>
    </source>
</evidence>
<evidence type="ECO:0000256" key="1">
    <source>
        <dbReference type="ARBA" id="ARBA00022630"/>
    </source>
</evidence>
<protein>
    <submittedName>
        <fullName evidence="9">Unannotated protein</fullName>
    </submittedName>
</protein>
<dbReference type="EMBL" id="CAFBPQ010000001">
    <property type="protein sequence ID" value="CAB5011512.1"/>
    <property type="molecule type" value="Genomic_DNA"/>
</dbReference>
<evidence type="ECO:0000256" key="2">
    <source>
        <dbReference type="ARBA" id="ARBA00022643"/>
    </source>
</evidence>
<name>A0A6J7QAW6_9ZZZZ</name>
<dbReference type="GO" id="GO:0046306">
    <property type="term" value="P:alkanesulfonate catabolic process"/>
    <property type="evidence" value="ECO:0007669"/>
    <property type="project" value="TreeGrafter"/>
</dbReference>
<dbReference type="PANTHER" id="PTHR42847:SF4">
    <property type="entry name" value="ALKANESULFONATE MONOOXYGENASE-RELATED"/>
    <property type="match status" value="1"/>
</dbReference>
<dbReference type="Pfam" id="PF00296">
    <property type="entry name" value="Bac_luciferase"/>
    <property type="match status" value="1"/>
</dbReference>
<evidence type="ECO:0000256" key="4">
    <source>
        <dbReference type="ARBA" id="ARBA00023033"/>
    </source>
</evidence>